<organism evidence="10 11">
    <name type="scientific">Candidatus Nitrosotalea okcheonensis</name>
    <dbReference type="NCBI Taxonomy" id="1903276"/>
    <lineage>
        <taxon>Archaea</taxon>
        <taxon>Nitrososphaerota</taxon>
        <taxon>Nitrososphaeria</taxon>
        <taxon>Nitrosotaleales</taxon>
        <taxon>Nitrosotaleaceae</taxon>
        <taxon>Nitrosotalea</taxon>
    </lineage>
</organism>
<evidence type="ECO:0000313" key="11">
    <source>
        <dbReference type="Proteomes" id="UP000230607"/>
    </source>
</evidence>
<dbReference type="NCBIfam" id="TIGR00287">
    <property type="entry name" value="cas1"/>
    <property type="match status" value="1"/>
</dbReference>
<feature type="binding site" evidence="9">
    <location>
        <position position="243"/>
    </location>
    <ligand>
        <name>Mn(2+)</name>
        <dbReference type="ChEBI" id="CHEBI:29035"/>
    </ligand>
</feature>
<dbReference type="EC" id="3.1.-.-" evidence="9"/>
<keyword evidence="5 9" id="KW-0460">Magnesium</keyword>
<keyword evidence="3 9" id="KW-0255">Endonuclease</keyword>
<dbReference type="InterPro" id="IPR042206">
    <property type="entry name" value="CRISPR-assoc_Cas1_C"/>
</dbReference>
<dbReference type="RefSeq" id="WP_157927330.1">
    <property type="nucleotide sequence ID" value="NZ_LT841358.1"/>
</dbReference>
<evidence type="ECO:0000256" key="7">
    <source>
        <dbReference type="ARBA" id="ARBA00023125"/>
    </source>
</evidence>
<dbReference type="HAMAP" id="MF_01470">
    <property type="entry name" value="Cas1"/>
    <property type="match status" value="1"/>
</dbReference>
<comment type="cofactor">
    <cofactor evidence="9">
        <name>Mg(2+)</name>
        <dbReference type="ChEBI" id="CHEBI:18420"/>
    </cofactor>
    <cofactor evidence="9">
        <name>Mn(2+)</name>
        <dbReference type="ChEBI" id="CHEBI:29035"/>
    </cofactor>
</comment>
<dbReference type="InterPro" id="IPR042211">
    <property type="entry name" value="CRISPR-assoc_Cas1_N"/>
</dbReference>
<dbReference type="EMBL" id="LT841358">
    <property type="protein sequence ID" value="SMH71344.1"/>
    <property type="molecule type" value="Genomic_DNA"/>
</dbReference>
<keyword evidence="7 9" id="KW-0238">DNA-binding</keyword>
<keyword evidence="1 9" id="KW-0540">Nuclease</keyword>
<proteinExistence type="inferred from homology"/>
<comment type="subunit">
    <text evidence="9">Homodimer, forms a heterotetramer with a Cas2 homodimer.</text>
</comment>
<keyword evidence="2 9" id="KW-0479">Metal-binding</keyword>
<dbReference type="InterPro" id="IPR002729">
    <property type="entry name" value="CRISPR-assoc_Cas1"/>
</dbReference>
<keyword evidence="6 9" id="KW-0051">Antiviral defense</keyword>
<comment type="function">
    <text evidence="9">CRISPR (clustered regularly interspaced short palindromic repeat), is an adaptive immune system that provides protection against mobile genetic elements (viruses, transposable elements and conjugative plasmids). CRISPR clusters contain spacers, sequences complementary to antecedent mobile elements, and target invading nucleic acids. CRISPR clusters are transcribed and processed into CRISPR RNA (crRNA). Acts as a dsDNA endonuclease. Involved in the integration of spacer DNA into the CRISPR cassette.</text>
</comment>
<dbReference type="GO" id="GO:0043571">
    <property type="term" value="P:maintenance of CRISPR repeat elements"/>
    <property type="evidence" value="ECO:0007669"/>
    <property type="project" value="UniProtKB-UniRule"/>
</dbReference>
<dbReference type="Gene3D" id="3.100.10.20">
    <property type="entry name" value="CRISPR-associated endonuclease Cas1, N-terminal domain"/>
    <property type="match status" value="1"/>
</dbReference>
<evidence type="ECO:0000256" key="8">
    <source>
        <dbReference type="ARBA" id="ARBA00023211"/>
    </source>
</evidence>
<evidence type="ECO:0000256" key="2">
    <source>
        <dbReference type="ARBA" id="ARBA00022723"/>
    </source>
</evidence>
<evidence type="ECO:0000256" key="9">
    <source>
        <dbReference type="HAMAP-Rule" id="MF_01470"/>
    </source>
</evidence>
<dbReference type="OrthoDB" id="2216at2157"/>
<comment type="similarity">
    <text evidence="9">Belongs to the CRISPR-associated endonuclease Cas1 family.</text>
</comment>
<keyword evidence="11" id="KW-1185">Reference proteome</keyword>
<dbReference type="Pfam" id="PF01867">
    <property type="entry name" value="Cas_Cas1"/>
    <property type="match status" value="1"/>
</dbReference>
<dbReference type="GO" id="GO:0046872">
    <property type="term" value="F:metal ion binding"/>
    <property type="evidence" value="ECO:0007669"/>
    <property type="project" value="UniProtKB-UniRule"/>
</dbReference>
<reference evidence="11" key="1">
    <citation type="submission" date="2017-03" db="EMBL/GenBank/DDBJ databases">
        <authorList>
            <person name="Herbold C."/>
        </authorList>
    </citation>
    <scope>NUCLEOTIDE SEQUENCE [LARGE SCALE GENOMIC DNA]</scope>
</reference>
<sequence length="409" mass="47801">MNPLLISGFGTSINVEKRKLVIQNKLKNEKLEFYPHQIDHDSIVVDGHSGSITFESMRWLLKHDVNLTMLNWNGNLLGVTLPQEPKIGKVRIKQYQKYLDNEFRFKIAIEIVNSKITSSLNLIKELSRFYNVLNFNKFNKQFNNEFNNLNFKDQTGTISDKLKKLMNFEGRIAQIYLDQFKKLVTELAPDFKFVGRMNKSNSWNANASDEINALLNYGYAILESEVKKSLNSIGLDPTIGLLHELAYAKTPLVYDFQELFRWIVDYSVIQLLDSKPKLKKSDFIVTENYNIRLKESTAKALILKIKNNFNLKAPFKGKNYTYENVLFYKIQDYANLIADKSDKIDFKIPEFKIKNEDTLDFKGKILKMTPDERKRLGINKSTLWYMKKNIQDGKKVKFYDKSLLKFNKD</sequence>
<dbReference type="CDD" id="cd09634">
    <property type="entry name" value="Cas1_I-II-III"/>
    <property type="match status" value="1"/>
</dbReference>
<evidence type="ECO:0000256" key="1">
    <source>
        <dbReference type="ARBA" id="ARBA00022722"/>
    </source>
</evidence>
<dbReference type="GO" id="GO:0051607">
    <property type="term" value="P:defense response to virus"/>
    <property type="evidence" value="ECO:0007669"/>
    <property type="project" value="UniProtKB-UniRule"/>
</dbReference>
<dbReference type="GO" id="GO:0004519">
    <property type="term" value="F:endonuclease activity"/>
    <property type="evidence" value="ECO:0007669"/>
    <property type="project" value="UniProtKB-UniRule"/>
</dbReference>
<accession>A0A2H1FF06</accession>
<name>A0A2H1FF06_9ARCH</name>
<dbReference type="PANTHER" id="PTHR34353">
    <property type="entry name" value="CRISPR-ASSOCIATED ENDONUCLEASE CAS1 1"/>
    <property type="match status" value="1"/>
</dbReference>
<gene>
    <name evidence="10" type="primary">cas</name>
    <name evidence="9" type="synonym">cas1</name>
    <name evidence="10" type="ORF">NCS_11151</name>
</gene>
<evidence type="ECO:0000256" key="5">
    <source>
        <dbReference type="ARBA" id="ARBA00022842"/>
    </source>
</evidence>
<dbReference type="Gene3D" id="1.20.120.920">
    <property type="entry name" value="CRISPR-associated endonuclease Cas1, C-terminal domain"/>
    <property type="match status" value="1"/>
</dbReference>
<keyword evidence="8 9" id="KW-0464">Manganese</keyword>
<evidence type="ECO:0000256" key="3">
    <source>
        <dbReference type="ARBA" id="ARBA00022759"/>
    </source>
</evidence>
<dbReference type="AlphaFoldDB" id="A0A2H1FF06"/>
<evidence type="ECO:0000256" key="6">
    <source>
        <dbReference type="ARBA" id="ARBA00023118"/>
    </source>
</evidence>
<dbReference type="GO" id="GO:0003677">
    <property type="term" value="F:DNA binding"/>
    <property type="evidence" value="ECO:0007669"/>
    <property type="project" value="UniProtKB-KW"/>
</dbReference>
<dbReference type="GO" id="GO:0016787">
    <property type="term" value="F:hydrolase activity"/>
    <property type="evidence" value="ECO:0007669"/>
    <property type="project" value="UniProtKB-KW"/>
</dbReference>
<evidence type="ECO:0000256" key="4">
    <source>
        <dbReference type="ARBA" id="ARBA00022801"/>
    </source>
</evidence>
<dbReference type="PANTHER" id="PTHR34353:SF2">
    <property type="entry name" value="CRISPR-ASSOCIATED ENDONUCLEASE CAS1 1"/>
    <property type="match status" value="1"/>
</dbReference>
<protein>
    <recommendedName>
        <fullName evidence="9">CRISPR-associated endonuclease Cas1</fullName>
        <ecNumber evidence="9">3.1.-.-</ecNumber>
    </recommendedName>
</protein>
<feature type="binding site" evidence="9">
    <location>
        <position position="258"/>
    </location>
    <ligand>
        <name>Mn(2+)</name>
        <dbReference type="ChEBI" id="CHEBI:29035"/>
    </ligand>
</feature>
<dbReference type="Proteomes" id="UP000230607">
    <property type="component" value="Chromosome 1"/>
</dbReference>
<evidence type="ECO:0000313" key="10">
    <source>
        <dbReference type="EMBL" id="SMH71344.1"/>
    </source>
</evidence>
<feature type="binding site" evidence="9">
    <location>
        <position position="169"/>
    </location>
    <ligand>
        <name>Mn(2+)</name>
        <dbReference type="ChEBI" id="CHEBI:29035"/>
    </ligand>
</feature>
<keyword evidence="4 9" id="KW-0378">Hydrolase</keyword>
<dbReference type="InterPro" id="IPR050646">
    <property type="entry name" value="Cas1"/>
</dbReference>